<gene>
    <name evidence="4" type="ORF">C2869_15350</name>
</gene>
<evidence type="ECO:0000259" key="3">
    <source>
        <dbReference type="PROSITE" id="PS51371"/>
    </source>
</evidence>
<keyword evidence="1" id="KW-0677">Repeat</keyword>
<dbReference type="CDD" id="cd04629">
    <property type="entry name" value="CBS_pair_bac"/>
    <property type="match status" value="1"/>
</dbReference>
<name>A0A2S0VU43_9ALTE</name>
<dbReference type="EMBL" id="CP026604">
    <property type="protein sequence ID" value="AWB67729.1"/>
    <property type="molecule type" value="Genomic_DNA"/>
</dbReference>
<dbReference type="PANTHER" id="PTHR48108:SF26">
    <property type="entry name" value="CBS DOMAIN-CONTAINING PROTEIN DDB_G0289609"/>
    <property type="match status" value="1"/>
</dbReference>
<reference evidence="4 5" key="1">
    <citation type="submission" date="2018-01" db="EMBL/GenBank/DDBJ databases">
        <title>Genome sequence of a Cantenovulum-like bacteria.</title>
        <authorList>
            <person name="Tan W.R."/>
            <person name="Lau N.-S."/>
            <person name="Go F."/>
            <person name="Amirul A.-A.A."/>
        </authorList>
    </citation>
    <scope>NUCLEOTIDE SEQUENCE [LARGE SCALE GENOMIC DNA]</scope>
    <source>
        <strain evidence="4 5">CCB-QB4</strain>
    </source>
</reference>
<dbReference type="AlphaFoldDB" id="A0A2S0VU43"/>
<protein>
    <submittedName>
        <fullName evidence="4">CBS domain-containing protein</fullName>
    </submittedName>
</protein>
<dbReference type="Gene3D" id="3.10.580.10">
    <property type="entry name" value="CBS-domain"/>
    <property type="match status" value="1"/>
</dbReference>
<keyword evidence="5" id="KW-1185">Reference proteome</keyword>
<evidence type="ECO:0000313" key="4">
    <source>
        <dbReference type="EMBL" id="AWB67729.1"/>
    </source>
</evidence>
<sequence length="139" mass="15413">MESIQVQDYMKRAVTFTKDMSVAVAVERLIDSNQSGGPVVDGANKVIGFVSEQDCITRMLESTMYREAVASVGDFMVTEVKAVKPYDSVIELAQSMARSRPRIYPVVDDDGFLMGIITRHDCMVAIDHHLHDAYHAIAS</sequence>
<dbReference type="Proteomes" id="UP000244441">
    <property type="component" value="Chromosome"/>
</dbReference>
<proteinExistence type="predicted"/>
<dbReference type="OrthoDB" id="9790355at2"/>
<dbReference type="InterPro" id="IPR051462">
    <property type="entry name" value="CBS_domain-containing"/>
</dbReference>
<feature type="domain" description="CBS" evidence="3">
    <location>
        <begin position="76"/>
        <end position="133"/>
    </location>
</feature>
<dbReference type="SUPFAM" id="SSF54631">
    <property type="entry name" value="CBS-domain pair"/>
    <property type="match status" value="1"/>
</dbReference>
<evidence type="ECO:0000256" key="2">
    <source>
        <dbReference type="PROSITE-ProRule" id="PRU00703"/>
    </source>
</evidence>
<dbReference type="RefSeq" id="WP_108603799.1">
    <property type="nucleotide sequence ID" value="NZ_CP026604.1"/>
</dbReference>
<organism evidence="4 5">
    <name type="scientific">Saccharobesus litoralis</name>
    <dbReference type="NCBI Taxonomy" id="2172099"/>
    <lineage>
        <taxon>Bacteria</taxon>
        <taxon>Pseudomonadati</taxon>
        <taxon>Pseudomonadota</taxon>
        <taxon>Gammaproteobacteria</taxon>
        <taxon>Alteromonadales</taxon>
        <taxon>Alteromonadaceae</taxon>
        <taxon>Saccharobesus</taxon>
    </lineage>
</organism>
<evidence type="ECO:0000313" key="5">
    <source>
        <dbReference type="Proteomes" id="UP000244441"/>
    </source>
</evidence>
<dbReference type="InterPro" id="IPR044729">
    <property type="entry name" value="CBS_bac"/>
</dbReference>
<dbReference type="PANTHER" id="PTHR48108">
    <property type="entry name" value="CBS DOMAIN-CONTAINING PROTEIN CBSX2, CHLOROPLASTIC"/>
    <property type="match status" value="1"/>
</dbReference>
<dbReference type="Pfam" id="PF00571">
    <property type="entry name" value="CBS"/>
    <property type="match status" value="2"/>
</dbReference>
<evidence type="ECO:0000256" key="1">
    <source>
        <dbReference type="ARBA" id="ARBA00022737"/>
    </source>
</evidence>
<dbReference type="SMART" id="SM00116">
    <property type="entry name" value="CBS"/>
    <property type="match status" value="2"/>
</dbReference>
<dbReference type="KEGG" id="cate:C2869_15350"/>
<feature type="domain" description="CBS" evidence="3">
    <location>
        <begin position="9"/>
        <end position="67"/>
    </location>
</feature>
<dbReference type="InterPro" id="IPR046342">
    <property type="entry name" value="CBS_dom_sf"/>
</dbReference>
<dbReference type="PROSITE" id="PS51371">
    <property type="entry name" value="CBS"/>
    <property type="match status" value="2"/>
</dbReference>
<accession>A0A2S0VU43</accession>
<dbReference type="InterPro" id="IPR000644">
    <property type="entry name" value="CBS_dom"/>
</dbReference>
<keyword evidence="2" id="KW-0129">CBS domain</keyword>